<feature type="transmembrane region" description="Helical" evidence="5">
    <location>
        <begin position="191"/>
        <end position="211"/>
    </location>
</feature>
<dbReference type="InterPro" id="IPR036259">
    <property type="entry name" value="MFS_trans_sf"/>
</dbReference>
<feature type="transmembrane region" description="Helical" evidence="5">
    <location>
        <begin position="149"/>
        <end position="170"/>
    </location>
</feature>
<dbReference type="RefSeq" id="WP_350276398.1">
    <property type="nucleotide sequence ID" value="NZ_CP158165.1"/>
</dbReference>
<evidence type="ECO:0000256" key="1">
    <source>
        <dbReference type="ARBA" id="ARBA00004651"/>
    </source>
</evidence>
<dbReference type="Pfam" id="PF07690">
    <property type="entry name" value="MFS_1"/>
    <property type="match status" value="1"/>
</dbReference>
<feature type="transmembrane region" description="Helical" evidence="5">
    <location>
        <begin position="340"/>
        <end position="359"/>
    </location>
</feature>
<feature type="transmembrane region" description="Helical" evidence="5">
    <location>
        <begin position="28"/>
        <end position="47"/>
    </location>
</feature>
<keyword evidence="4 5" id="KW-0472">Membrane</keyword>
<gene>
    <name evidence="7" type="ORF">ABN611_33985</name>
</gene>
<dbReference type="GO" id="GO:0022857">
    <property type="term" value="F:transmembrane transporter activity"/>
    <property type="evidence" value="ECO:0007669"/>
    <property type="project" value="InterPro"/>
</dbReference>
<accession>A0AAU7T9M5</accession>
<sequence length="382" mass="39220">MTVSFGLNFSAGVFFAPAASDYGLDVSALAIAAALSTLLTGAAQPSIGRLLDRSGAKRVLLLGLLFSSSSYLVLSLVTQTWQFVAAYTILGGLGFASSSTLTISTLLGRAYGAQAGPALARAAVGINLGQLLMPWAATTLFEPLGVRGTYAVLGGVAVAVTLVLAYALPADTVSRSSTDTSRESLRGRRRLLVSFAFHAATMYVVVLMLPKHASSLGWSVVDAGRLVAVAALAAGITSAVAGNLLHRGRRPEDLLRLLHLLRAASLGLLVAAEGSVGLVVASVVFGVSSFPIIPLTMAVLSRGLDPNRLGRTLAPVWVTHQLSAASGLAVAALIDSSTGSYRAFFALGLGLAAASVALLPTGNAVPLENQENSNEPSALRNR</sequence>
<feature type="transmembrane region" description="Helical" evidence="5">
    <location>
        <begin position="119"/>
        <end position="137"/>
    </location>
</feature>
<evidence type="ECO:0000256" key="3">
    <source>
        <dbReference type="ARBA" id="ARBA00022989"/>
    </source>
</evidence>
<dbReference type="InterPro" id="IPR050327">
    <property type="entry name" value="Proton-linked_MCT"/>
</dbReference>
<evidence type="ECO:0000256" key="2">
    <source>
        <dbReference type="ARBA" id="ARBA00022692"/>
    </source>
</evidence>
<dbReference type="Gene3D" id="1.20.1250.20">
    <property type="entry name" value="MFS general substrate transporter like domains"/>
    <property type="match status" value="1"/>
</dbReference>
<dbReference type="InterPro" id="IPR011701">
    <property type="entry name" value="MFS"/>
</dbReference>
<organism evidence="7">
    <name type="scientific">Kribbella sp. HUAS MG21</name>
    <dbReference type="NCBI Taxonomy" id="3160966"/>
    <lineage>
        <taxon>Bacteria</taxon>
        <taxon>Bacillati</taxon>
        <taxon>Actinomycetota</taxon>
        <taxon>Actinomycetes</taxon>
        <taxon>Propionibacteriales</taxon>
        <taxon>Kribbellaceae</taxon>
        <taxon>Kribbella</taxon>
    </lineage>
</organism>
<feature type="transmembrane region" description="Helical" evidence="5">
    <location>
        <begin position="223"/>
        <end position="242"/>
    </location>
</feature>
<proteinExistence type="predicted"/>
<dbReference type="SUPFAM" id="SSF103473">
    <property type="entry name" value="MFS general substrate transporter"/>
    <property type="match status" value="1"/>
</dbReference>
<keyword evidence="3 5" id="KW-1133">Transmembrane helix</keyword>
<dbReference type="EMBL" id="CP158165">
    <property type="protein sequence ID" value="XBV23567.1"/>
    <property type="molecule type" value="Genomic_DNA"/>
</dbReference>
<keyword evidence="2 5" id="KW-0812">Transmembrane</keyword>
<dbReference type="PROSITE" id="PS50850">
    <property type="entry name" value="MFS"/>
    <property type="match status" value="1"/>
</dbReference>
<dbReference type="AlphaFoldDB" id="A0AAU7T9M5"/>
<name>A0AAU7T9M5_9ACTN</name>
<protein>
    <submittedName>
        <fullName evidence="7">MFS transporter</fullName>
    </submittedName>
</protein>
<feature type="transmembrane region" description="Helical" evidence="5">
    <location>
        <begin position="84"/>
        <end position="107"/>
    </location>
</feature>
<dbReference type="PANTHER" id="PTHR11360">
    <property type="entry name" value="MONOCARBOXYLATE TRANSPORTER"/>
    <property type="match status" value="1"/>
</dbReference>
<reference evidence="7" key="1">
    <citation type="submission" date="2024-06" db="EMBL/GenBank/DDBJ databases">
        <title>Kribbella sp. strain HUAS MG21 genome sequences.</title>
        <authorList>
            <person name="Mo P."/>
        </authorList>
    </citation>
    <scope>NUCLEOTIDE SEQUENCE</scope>
    <source>
        <strain evidence="7">HUAS MG21</strain>
    </source>
</reference>
<comment type="subcellular location">
    <subcellularLocation>
        <location evidence="1">Cell membrane</location>
        <topology evidence="1">Multi-pass membrane protein</topology>
    </subcellularLocation>
</comment>
<evidence type="ECO:0000259" key="6">
    <source>
        <dbReference type="PROSITE" id="PS50850"/>
    </source>
</evidence>
<evidence type="ECO:0000313" key="7">
    <source>
        <dbReference type="EMBL" id="XBV23567.1"/>
    </source>
</evidence>
<evidence type="ECO:0000256" key="4">
    <source>
        <dbReference type="ARBA" id="ARBA00023136"/>
    </source>
</evidence>
<feature type="domain" description="Major facilitator superfamily (MFS) profile" evidence="6">
    <location>
        <begin position="1"/>
        <end position="366"/>
    </location>
</feature>
<dbReference type="PANTHER" id="PTHR11360:SF284">
    <property type="entry name" value="EG:103B4.3 PROTEIN-RELATED"/>
    <property type="match status" value="1"/>
</dbReference>
<dbReference type="GO" id="GO:0005886">
    <property type="term" value="C:plasma membrane"/>
    <property type="evidence" value="ECO:0007669"/>
    <property type="project" value="UniProtKB-SubCell"/>
</dbReference>
<evidence type="ECO:0000256" key="5">
    <source>
        <dbReference type="SAM" id="Phobius"/>
    </source>
</evidence>
<feature type="transmembrane region" description="Helical" evidence="5">
    <location>
        <begin position="59"/>
        <end position="78"/>
    </location>
</feature>
<dbReference type="InterPro" id="IPR020846">
    <property type="entry name" value="MFS_dom"/>
</dbReference>